<name>A0A6N8G0W0_9CHRO</name>
<dbReference type="AlphaFoldDB" id="A0A6N8G0W0"/>
<gene>
    <name evidence="1" type="ORF">BWI75_22720</name>
</gene>
<organism evidence="1 2">
    <name type="scientific">Gloeocapsopsis dulcis AAB1 = 1H9</name>
    <dbReference type="NCBI Taxonomy" id="1433147"/>
    <lineage>
        <taxon>Bacteria</taxon>
        <taxon>Bacillati</taxon>
        <taxon>Cyanobacteriota</taxon>
        <taxon>Cyanophyceae</taxon>
        <taxon>Oscillatoriophycideae</taxon>
        <taxon>Chroococcales</taxon>
        <taxon>Chroococcaceae</taxon>
        <taxon>Gloeocapsopsis</taxon>
        <taxon>Gloeocapsopsis dulcis</taxon>
    </lineage>
</organism>
<evidence type="ECO:0000313" key="1">
    <source>
        <dbReference type="EMBL" id="MUL39038.1"/>
    </source>
</evidence>
<dbReference type="OrthoDB" id="511517at2"/>
<protein>
    <submittedName>
        <fullName evidence="1">Uncharacterized protein</fullName>
    </submittedName>
</protein>
<accession>A0A6N8G0W0</accession>
<proteinExistence type="predicted"/>
<dbReference type="EMBL" id="NAPY01000058">
    <property type="protein sequence ID" value="MUL39038.1"/>
    <property type="molecule type" value="Genomic_DNA"/>
</dbReference>
<comment type="caution">
    <text evidence="1">The sequence shown here is derived from an EMBL/GenBank/DDBJ whole genome shotgun (WGS) entry which is preliminary data.</text>
</comment>
<dbReference type="Proteomes" id="UP000441797">
    <property type="component" value="Unassembled WGS sequence"/>
</dbReference>
<dbReference type="RefSeq" id="WP_105221572.1">
    <property type="nucleotide sequence ID" value="NZ_CAWNSU010000101.1"/>
</dbReference>
<reference evidence="1 2" key="1">
    <citation type="journal article" date="2019" name="Front. Microbiol.">
        <title>Genomic Features for Desiccation Tolerance and Sugar Biosynthesis in the Extremophile Gloeocapsopsis sp. UTEX B3054.</title>
        <authorList>
            <person name="Urrejola C."/>
            <person name="Alcorta J."/>
            <person name="Salas L."/>
            <person name="Vasquez M."/>
            <person name="Polz M.F."/>
            <person name="Vicuna R."/>
            <person name="Diez B."/>
        </authorList>
    </citation>
    <scope>NUCLEOTIDE SEQUENCE [LARGE SCALE GENOMIC DNA]</scope>
    <source>
        <strain evidence="1 2">1H9</strain>
    </source>
</reference>
<sequence length="137" mass="15717">MNATEQATNIEMASKIATIVNTFRRTFPEVTADLSPWLMDDWQTAKLKDANSIDIAFHFPTYSLSCHCYSLLIQLRLHRDNSTAYKAIGIEASGYDYCGQQWRFSTIGEWAFEGMTQPSTEECTKLISIFRQILQLF</sequence>
<evidence type="ECO:0000313" key="2">
    <source>
        <dbReference type="Proteomes" id="UP000441797"/>
    </source>
</evidence>
<keyword evidence="2" id="KW-1185">Reference proteome</keyword>